<reference evidence="2" key="1">
    <citation type="submission" date="2019-08" db="EMBL/GenBank/DDBJ databases">
        <title>The improved chromosome-level genome for the pearl oyster Pinctada fucata martensii using PacBio sequencing and Hi-C.</title>
        <authorList>
            <person name="Zheng Z."/>
        </authorList>
    </citation>
    <scope>NUCLEOTIDE SEQUENCE</scope>
    <source>
        <strain evidence="2">ZZ-2019</strain>
        <tissue evidence="2">Adductor muscle</tissue>
    </source>
</reference>
<dbReference type="SUPFAM" id="SSF56672">
    <property type="entry name" value="DNA/RNA polymerases"/>
    <property type="match status" value="1"/>
</dbReference>
<dbReference type="InterPro" id="IPR000477">
    <property type="entry name" value="RT_dom"/>
</dbReference>
<sequence>MSTKQYTYLRKIWKYDEGNYDNYRQILRDCDWNFDSLSVDDQVNLVTNNILHAAENSIPNKTVLIRPRDPPWMHNEIRKNIRKRNRQHKIAKISQTPEDWTRFKELRNKVIADIKTAKINHFKKIASNLQNGNISPKNWWKLTKQFFKEQNTSEIPIIIDNNEHYSSPSEKADKLNKYFNDQSNVDDSQASLPSFEEPNSSIEEIMITESDVDDTLSILNPTKASGSDVINPRLLKEGSSALAPHLAKLFNSSLSMSYFPSNWKKANVIPVYKKGDKTNVTNYRPISLISCLGKVFEKCVFKHLYNFINDKKLITPVQSGFTPNDSSVYQLIDLYNTFVKAIDDGKEIRAVFCDVSKAFDRVWHRGLLYKLRRMGVKGGLLGWFGSYLWGRTQRVVIDGSSSSYLEIKAGVPQGSILGPLLFLIYINDIVENIGSNIRLFADDTSLYIIVDDPEVAAGLMDSDLHKIHEWAKQWLVTFNPQKSEELVISKKSIPLDHPRLSMDNVEIKRVDEHKHLGLIFNTTCTWRNHFQEITGKAWKRIHLLQTLKFKLDRRTLEIMYNSFIRPLLEYADVIWDNCYDFEVEALEKIQIEAGRVVTGATKSCSASKILNDLKWETLKTRRYKHRLINFYKMIHNLTPQYLSNLVPQRVHQVSNRTLRNNDDFSIPYARTNLYSKSFLPQTVRDWNNLPDQLKLAPSLNSFKTLLNKDKRKPHKYYFFGNRQSQILHSRLRLHCSSLNADLFDNHISESNLCTCGSPETAEHFLLTCNKYSEIRNRTIDTIPLNYSIQILLEGNNLLSDSLNEEIFSKVHEFIIKSRRFN</sequence>
<dbReference type="PROSITE" id="PS50878">
    <property type="entry name" value="RT_POL"/>
    <property type="match status" value="1"/>
</dbReference>
<dbReference type="PANTHER" id="PTHR33332">
    <property type="entry name" value="REVERSE TRANSCRIPTASE DOMAIN-CONTAINING PROTEIN"/>
    <property type="match status" value="1"/>
</dbReference>
<dbReference type="Pfam" id="PF00078">
    <property type="entry name" value="RVT_1"/>
    <property type="match status" value="1"/>
</dbReference>
<organism evidence="2 3">
    <name type="scientific">Pinctada imbricata</name>
    <name type="common">Atlantic pearl-oyster</name>
    <name type="synonym">Pinctada martensii</name>
    <dbReference type="NCBI Taxonomy" id="66713"/>
    <lineage>
        <taxon>Eukaryota</taxon>
        <taxon>Metazoa</taxon>
        <taxon>Spiralia</taxon>
        <taxon>Lophotrochozoa</taxon>
        <taxon>Mollusca</taxon>
        <taxon>Bivalvia</taxon>
        <taxon>Autobranchia</taxon>
        <taxon>Pteriomorphia</taxon>
        <taxon>Pterioida</taxon>
        <taxon>Pterioidea</taxon>
        <taxon>Pteriidae</taxon>
        <taxon>Pinctada</taxon>
    </lineage>
</organism>
<protein>
    <recommendedName>
        <fullName evidence="1">Reverse transcriptase domain-containing protein</fullName>
    </recommendedName>
</protein>
<accession>A0AA88XYV4</accession>
<proteinExistence type="predicted"/>
<evidence type="ECO:0000313" key="2">
    <source>
        <dbReference type="EMBL" id="KAK3085864.1"/>
    </source>
</evidence>
<dbReference type="InterPro" id="IPR043502">
    <property type="entry name" value="DNA/RNA_pol_sf"/>
</dbReference>
<evidence type="ECO:0000259" key="1">
    <source>
        <dbReference type="PROSITE" id="PS50878"/>
    </source>
</evidence>
<keyword evidence="3" id="KW-1185">Reference proteome</keyword>
<name>A0AA88XYV4_PINIB</name>
<gene>
    <name evidence="2" type="ORF">FSP39_009810</name>
</gene>
<dbReference type="CDD" id="cd01650">
    <property type="entry name" value="RT_nLTR_like"/>
    <property type="match status" value="1"/>
</dbReference>
<dbReference type="AlphaFoldDB" id="A0AA88XYV4"/>
<evidence type="ECO:0000313" key="3">
    <source>
        <dbReference type="Proteomes" id="UP001186944"/>
    </source>
</evidence>
<dbReference type="EMBL" id="VSWD01000012">
    <property type="protein sequence ID" value="KAK3085864.1"/>
    <property type="molecule type" value="Genomic_DNA"/>
</dbReference>
<dbReference type="Proteomes" id="UP001186944">
    <property type="component" value="Unassembled WGS sequence"/>
</dbReference>
<comment type="caution">
    <text evidence="2">The sequence shown here is derived from an EMBL/GenBank/DDBJ whole genome shotgun (WGS) entry which is preliminary data.</text>
</comment>
<feature type="domain" description="Reverse transcriptase" evidence="1">
    <location>
        <begin position="252"/>
        <end position="507"/>
    </location>
</feature>